<protein>
    <submittedName>
        <fullName evidence="2">Uncharacterized protein</fullName>
    </submittedName>
</protein>
<proteinExistence type="predicted"/>
<organism evidence="2 3">
    <name type="scientific">Ensete ventricosum</name>
    <name type="common">Abyssinian banana</name>
    <name type="synonym">Musa ensete</name>
    <dbReference type="NCBI Taxonomy" id="4639"/>
    <lineage>
        <taxon>Eukaryota</taxon>
        <taxon>Viridiplantae</taxon>
        <taxon>Streptophyta</taxon>
        <taxon>Embryophyta</taxon>
        <taxon>Tracheophyta</taxon>
        <taxon>Spermatophyta</taxon>
        <taxon>Magnoliopsida</taxon>
        <taxon>Liliopsida</taxon>
        <taxon>Zingiberales</taxon>
        <taxon>Musaceae</taxon>
        <taxon>Ensete</taxon>
    </lineage>
</organism>
<reference evidence="2 3" key="1">
    <citation type="journal article" date="2014" name="Agronomy (Basel)">
        <title>A Draft Genome Sequence for Ensete ventricosum, the Drought-Tolerant Tree Against Hunger.</title>
        <authorList>
            <person name="Harrison J."/>
            <person name="Moore K.A."/>
            <person name="Paszkiewicz K."/>
            <person name="Jones T."/>
            <person name="Grant M."/>
            <person name="Ambacheew D."/>
            <person name="Muzemil S."/>
            <person name="Studholme D.J."/>
        </authorList>
    </citation>
    <scope>NUCLEOTIDE SEQUENCE [LARGE SCALE GENOMIC DNA]</scope>
</reference>
<dbReference type="EMBL" id="AMZH03002630">
    <property type="protein sequence ID" value="RRT74933.1"/>
    <property type="molecule type" value="Genomic_DNA"/>
</dbReference>
<sequence>MGRNLVSLRKKEGGDRSPFFISRVRRRDKYGSSHFLNRKERRPHLSDPASDVRGPDRFQLAAAWAATAERGRWEGRRGSAKTAAAGVVAIPDRQGRVAAADFYRRGRIG</sequence>
<gene>
    <name evidence="2" type="ORF">B296_00001613</name>
</gene>
<dbReference type="Proteomes" id="UP000287651">
    <property type="component" value="Unassembled WGS sequence"/>
</dbReference>
<accession>A0A427AFB2</accession>
<name>A0A427AFB2_ENSVE</name>
<comment type="caution">
    <text evidence="2">The sequence shown here is derived from an EMBL/GenBank/DDBJ whole genome shotgun (WGS) entry which is preliminary data.</text>
</comment>
<evidence type="ECO:0000313" key="2">
    <source>
        <dbReference type="EMBL" id="RRT74933.1"/>
    </source>
</evidence>
<evidence type="ECO:0000313" key="3">
    <source>
        <dbReference type="Proteomes" id="UP000287651"/>
    </source>
</evidence>
<evidence type="ECO:0000256" key="1">
    <source>
        <dbReference type="SAM" id="MobiDB-lite"/>
    </source>
</evidence>
<feature type="region of interest" description="Disordered" evidence="1">
    <location>
        <begin position="32"/>
        <end position="53"/>
    </location>
</feature>
<dbReference type="AlphaFoldDB" id="A0A427AFB2"/>